<keyword evidence="2" id="KW-1185">Reference proteome</keyword>
<dbReference type="RefSeq" id="WP_420905042.1">
    <property type="nucleotide sequence ID" value="NZ_BAAFGK010000004.1"/>
</dbReference>
<accession>A0ABQ0C902</accession>
<evidence type="ECO:0000313" key="1">
    <source>
        <dbReference type="EMBL" id="GAB0057351.1"/>
    </source>
</evidence>
<protein>
    <submittedName>
        <fullName evidence="1">Uncharacterized protein</fullName>
    </submittedName>
</protein>
<proteinExistence type="predicted"/>
<dbReference type="EMBL" id="BAAFGK010000004">
    <property type="protein sequence ID" value="GAB0057351.1"/>
    <property type="molecule type" value="Genomic_DNA"/>
</dbReference>
<sequence>MQIIHPRALTEQERHKIARPYMKNCSMPEEYSRAEVVFSTFVERNQAELEQLGEMLNKVHDERGTATH</sequence>
<comment type="caution">
    <text evidence="1">The sequence shown here is derived from an EMBL/GenBank/DDBJ whole genome shotgun (WGS) entry which is preliminary data.</text>
</comment>
<organism evidence="1 2">
    <name type="scientific">Candidatus Magnetaquiglobus chichijimensis</name>
    <dbReference type="NCBI Taxonomy" id="3141448"/>
    <lineage>
        <taxon>Bacteria</taxon>
        <taxon>Pseudomonadati</taxon>
        <taxon>Pseudomonadota</taxon>
        <taxon>Magnetococcia</taxon>
        <taxon>Magnetococcales</taxon>
        <taxon>Candidatus Magnetaquicoccaceae</taxon>
        <taxon>Candidatus Magnetaquiglobus</taxon>
    </lineage>
</organism>
<gene>
    <name evidence="1" type="ORF">SIID45300_01678</name>
</gene>
<name>A0ABQ0C902_9PROT</name>
<reference evidence="1 2" key="1">
    <citation type="submission" date="2024-09" db="EMBL/GenBank/DDBJ databases">
        <title>Draft genome sequence of Candidatus Magnetaquicoccaceae bacterium FCR-1.</title>
        <authorList>
            <person name="Shimoshige H."/>
            <person name="Shimamura S."/>
            <person name="Taoka A."/>
            <person name="Kobayashi H."/>
            <person name="Maekawa T."/>
        </authorList>
    </citation>
    <scope>NUCLEOTIDE SEQUENCE [LARGE SCALE GENOMIC DNA]</scope>
    <source>
        <strain evidence="1 2">FCR-1</strain>
    </source>
</reference>
<evidence type="ECO:0000313" key="2">
    <source>
        <dbReference type="Proteomes" id="UP001628193"/>
    </source>
</evidence>
<dbReference type="Proteomes" id="UP001628193">
    <property type="component" value="Unassembled WGS sequence"/>
</dbReference>